<reference evidence="8" key="1">
    <citation type="submission" date="2022-11" db="EMBL/GenBank/DDBJ databases">
        <authorList>
            <person name="Graham C."/>
            <person name="Newman J.D."/>
        </authorList>
    </citation>
    <scope>NUCLEOTIDE SEQUENCE</scope>
    <source>
        <strain evidence="8">DSM 19486</strain>
    </source>
</reference>
<evidence type="ECO:0000259" key="6">
    <source>
        <dbReference type="PROSITE" id="PS50110"/>
    </source>
</evidence>
<evidence type="ECO:0000313" key="9">
    <source>
        <dbReference type="Proteomes" id="UP001142592"/>
    </source>
</evidence>
<dbReference type="Pfam" id="PF00486">
    <property type="entry name" value="Trans_reg_C"/>
    <property type="match status" value="1"/>
</dbReference>
<protein>
    <submittedName>
        <fullName evidence="8">Response regulator transcription factor</fullName>
    </submittedName>
</protein>
<dbReference type="Proteomes" id="UP001142592">
    <property type="component" value="Unassembled WGS sequence"/>
</dbReference>
<dbReference type="InterPro" id="IPR011006">
    <property type="entry name" value="CheY-like_superfamily"/>
</dbReference>
<evidence type="ECO:0000256" key="3">
    <source>
        <dbReference type="ARBA" id="ARBA00023125"/>
    </source>
</evidence>
<dbReference type="EMBL" id="JAPJUH010000007">
    <property type="protein sequence ID" value="MCX3267416.1"/>
    <property type="molecule type" value="Genomic_DNA"/>
</dbReference>
<feature type="DNA-binding region" description="OmpR/PhoB-type" evidence="5">
    <location>
        <begin position="135"/>
        <end position="233"/>
    </location>
</feature>
<evidence type="ECO:0000256" key="5">
    <source>
        <dbReference type="PROSITE-ProRule" id="PRU01091"/>
    </source>
</evidence>
<accession>A0A9X3IAZ4</accession>
<name>A0A9X3IAZ4_9SPHI</name>
<dbReference type="SMART" id="SM00862">
    <property type="entry name" value="Trans_reg_C"/>
    <property type="match status" value="1"/>
</dbReference>
<organism evidence="8 9">
    <name type="scientific">Pedobacter agri</name>
    <dbReference type="NCBI Taxonomy" id="454586"/>
    <lineage>
        <taxon>Bacteria</taxon>
        <taxon>Pseudomonadati</taxon>
        <taxon>Bacteroidota</taxon>
        <taxon>Sphingobacteriia</taxon>
        <taxon>Sphingobacteriales</taxon>
        <taxon>Sphingobacteriaceae</taxon>
        <taxon>Pedobacter</taxon>
    </lineage>
</organism>
<sequence>MRYDIIIIEDETDLGNVISEYLKLRGFSVRWFQSAADTLTYYRQHPLDNKLMIIDIQLPDRNGFDLSTEIVKLNPNQAFFFLTAHNEKHDRLRGLKIGAIDYISKPFEIEELVLRIGNIVKKFANIPIIPKTPVVSSVNFGDITYQKDQLFILLPHGEEISLTVREAEVLDHLSANINQVVKKKDLLVKLWGNDDYFNGKSLEVFISRLRRLFKASAQVSIENIYGLGYILKVK</sequence>
<dbReference type="SUPFAM" id="SSF52172">
    <property type="entry name" value="CheY-like"/>
    <property type="match status" value="1"/>
</dbReference>
<feature type="modified residue" description="4-aspartylphosphate" evidence="4">
    <location>
        <position position="55"/>
    </location>
</feature>
<dbReference type="PROSITE" id="PS50110">
    <property type="entry name" value="RESPONSE_REGULATORY"/>
    <property type="match status" value="1"/>
</dbReference>
<dbReference type="InterPro" id="IPR016032">
    <property type="entry name" value="Sig_transdc_resp-reg_C-effctor"/>
</dbReference>
<evidence type="ECO:0000259" key="7">
    <source>
        <dbReference type="PROSITE" id="PS51755"/>
    </source>
</evidence>
<dbReference type="GO" id="GO:0006355">
    <property type="term" value="P:regulation of DNA-templated transcription"/>
    <property type="evidence" value="ECO:0007669"/>
    <property type="project" value="InterPro"/>
</dbReference>
<keyword evidence="2" id="KW-0902">Two-component regulatory system</keyword>
<keyword evidence="1 4" id="KW-0597">Phosphoprotein</keyword>
<dbReference type="GO" id="GO:0000976">
    <property type="term" value="F:transcription cis-regulatory region binding"/>
    <property type="evidence" value="ECO:0007669"/>
    <property type="project" value="TreeGrafter"/>
</dbReference>
<dbReference type="PANTHER" id="PTHR48111">
    <property type="entry name" value="REGULATOR OF RPOS"/>
    <property type="match status" value="1"/>
</dbReference>
<feature type="domain" description="Response regulatory" evidence="6">
    <location>
        <begin position="4"/>
        <end position="120"/>
    </location>
</feature>
<evidence type="ECO:0000256" key="2">
    <source>
        <dbReference type="ARBA" id="ARBA00023012"/>
    </source>
</evidence>
<dbReference type="Gene3D" id="6.10.250.690">
    <property type="match status" value="1"/>
</dbReference>
<dbReference type="GO" id="GO:0000156">
    <property type="term" value="F:phosphorelay response regulator activity"/>
    <property type="evidence" value="ECO:0007669"/>
    <property type="project" value="TreeGrafter"/>
</dbReference>
<feature type="domain" description="OmpR/PhoB-type" evidence="7">
    <location>
        <begin position="135"/>
        <end position="233"/>
    </location>
</feature>
<dbReference type="Gene3D" id="1.10.10.10">
    <property type="entry name" value="Winged helix-like DNA-binding domain superfamily/Winged helix DNA-binding domain"/>
    <property type="match status" value="1"/>
</dbReference>
<dbReference type="InterPro" id="IPR001867">
    <property type="entry name" value="OmpR/PhoB-type_DNA-bd"/>
</dbReference>
<dbReference type="SUPFAM" id="SSF46894">
    <property type="entry name" value="C-terminal effector domain of the bipartite response regulators"/>
    <property type="match status" value="1"/>
</dbReference>
<evidence type="ECO:0000313" key="8">
    <source>
        <dbReference type="EMBL" id="MCX3267416.1"/>
    </source>
</evidence>
<evidence type="ECO:0000256" key="4">
    <source>
        <dbReference type="PROSITE-ProRule" id="PRU00169"/>
    </source>
</evidence>
<dbReference type="PROSITE" id="PS51755">
    <property type="entry name" value="OMPR_PHOB"/>
    <property type="match status" value="1"/>
</dbReference>
<dbReference type="RefSeq" id="WP_010599331.1">
    <property type="nucleotide sequence ID" value="NZ_JAPJUH010000007.1"/>
</dbReference>
<gene>
    <name evidence="8" type="ORF">OQZ29_21835</name>
</gene>
<dbReference type="GO" id="GO:0005829">
    <property type="term" value="C:cytosol"/>
    <property type="evidence" value="ECO:0007669"/>
    <property type="project" value="TreeGrafter"/>
</dbReference>
<dbReference type="InterPro" id="IPR036388">
    <property type="entry name" value="WH-like_DNA-bd_sf"/>
</dbReference>
<dbReference type="InterPro" id="IPR001789">
    <property type="entry name" value="Sig_transdc_resp-reg_receiver"/>
</dbReference>
<dbReference type="Gene3D" id="3.40.50.2300">
    <property type="match status" value="1"/>
</dbReference>
<dbReference type="GO" id="GO:0032993">
    <property type="term" value="C:protein-DNA complex"/>
    <property type="evidence" value="ECO:0007669"/>
    <property type="project" value="TreeGrafter"/>
</dbReference>
<dbReference type="CDD" id="cd00383">
    <property type="entry name" value="trans_reg_C"/>
    <property type="match status" value="1"/>
</dbReference>
<proteinExistence type="predicted"/>
<comment type="caution">
    <text evidence="8">The sequence shown here is derived from an EMBL/GenBank/DDBJ whole genome shotgun (WGS) entry which is preliminary data.</text>
</comment>
<dbReference type="PANTHER" id="PTHR48111:SF40">
    <property type="entry name" value="PHOSPHATE REGULON TRANSCRIPTIONAL REGULATORY PROTEIN PHOB"/>
    <property type="match status" value="1"/>
</dbReference>
<dbReference type="SMART" id="SM00448">
    <property type="entry name" value="REC"/>
    <property type="match status" value="1"/>
</dbReference>
<dbReference type="InterPro" id="IPR039420">
    <property type="entry name" value="WalR-like"/>
</dbReference>
<evidence type="ECO:0000256" key="1">
    <source>
        <dbReference type="ARBA" id="ARBA00022553"/>
    </source>
</evidence>
<dbReference type="AlphaFoldDB" id="A0A9X3IAZ4"/>
<dbReference type="Pfam" id="PF00072">
    <property type="entry name" value="Response_reg"/>
    <property type="match status" value="1"/>
</dbReference>
<keyword evidence="3 5" id="KW-0238">DNA-binding</keyword>
<keyword evidence="9" id="KW-1185">Reference proteome</keyword>